<dbReference type="GO" id="GO:0000160">
    <property type="term" value="P:phosphorelay signal transduction system"/>
    <property type="evidence" value="ECO:0007669"/>
    <property type="project" value="InterPro"/>
</dbReference>
<feature type="domain" description="Response regulatory" evidence="2">
    <location>
        <begin position="14"/>
        <end position="140"/>
    </location>
</feature>
<proteinExistence type="predicted"/>
<dbReference type="PROSITE" id="PS50110">
    <property type="entry name" value="RESPONSE_REGULATORY"/>
    <property type="match status" value="1"/>
</dbReference>
<feature type="modified residue" description="4-aspartylphosphate" evidence="1">
    <location>
        <position position="73"/>
    </location>
</feature>
<dbReference type="OrthoDB" id="9793549at2"/>
<evidence type="ECO:0000313" key="3">
    <source>
        <dbReference type="EMBL" id="SON57707.1"/>
    </source>
</evidence>
<protein>
    <submittedName>
        <fullName evidence="3">Response regulator rcp1</fullName>
    </submittedName>
</protein>
<keyword evidence="1" id="KW-0597">Phosphoprotein</keyword>
<dbReference type="SMART" id="SM00448">
    <property type="entry name" value="REC"/>
    <property type="match status" value="1"/>
</dbReference>
<dbReference type="Gene3D" id="3.40.50.2300">
    <property type="match status" value="1"/>
</dbReference>
<name>A0A2C9DBM6_9HYPH</name>
<dbReference type="EMBL" id="LT960614">
    <property type="protein sequence ID" value="SON57707.1"/>
    <property type="molecule type" value="Genomic_DNA"/>
</dbReference>
<gene>
    <name evidence="3" type="primary">rcp1_4</name>
    <name evidence="3" type="ORF">HDIA_4166</name>
</gene>
<dbReference type="SUPFAM" id="SSF52172">
    <property type="entry name" value="CheY-like"/>
    <property type="match status" value="1"/>
</dbReference>
<evidence type="ECO:0000313" key="4">
    <source>
        <dbReference type="Proteomes" id="UP000223606"/>
    </source>
</evidence>
<dbReference type="InterPro" id="IPR052893">
    <property type="entry name" value="TCS_response_regulator"/>
</dbReference>
<organism evidence="3 4">
    <name type="scientific">Hartmannibacter diazotrophicus</name>
    <dbReference type="NCBI Taxonomy" id="1482074"/>
    <lineage>
        <taxon>Bacteria</taxon>
        <taxon>Pseudomonadati</taxon>
        <taxon>Pseudomonadota</taxon>
        <taxon>Alphaproteobacteria</taxon>
        <taxon>Hyphomicrobiales</taxon>
        <taxon>Pleomorphomonadaceae</taxon>
        <taxon>Hartmannibacter</taxon>
    </lineage>
</organism>
<dbReference type="Pfam" id="PF00072">
    <property type="entry name" value="Response_reg"/>
    <property type="match status" value="1"/>
</dbReference>
<evidence type="ECO:0000256" key="1">
    <source>
        <dbReference type="PROSITE-ProRule" id="PRU00169"/>
    </source>
</evidence>
<sequence>MTANAQIVTPRNIEILLVEDNPGDIVLTREAFRMADIGNSINIAEDGELAITYLDKVSRHDPSVPRPDIILLDLNLPRRNGREVLEHVKQHESLRRIPVIVLTTSDLPEDINDSYNRHANSYITKPLDMRQFMFIVSTIKDFWFGASMLPRT</sequence>
<accession>A0A2C9DBM6</accession>
<reference evidence="4" key="1">
    <citation type="submission" date="2017-09" db="EMBL/GenBank/DDBJ databases">
        <title>Genome sequence of Nannocystis excedens DSM 71.</title>
        <authorList>
            <person name="Blom J."/>
        </authorList>
    </citation>
    <scope>NUCLEOTIDE SEQUENCE [LARGE SCALE GENOMIC DNA]</scope>
    <source>
        <strain evidence="4">type strain: E19</strain>
    </source>
</reference>
<evidence type="ECO:0000259" key="2">
    <source>
        <dbReference type="PROSITE" id="PS50110"/>
    </source>
</evidence>
<dbReference type="PANTHER" id="PTHR44520">
    <property type="entry name" value="RESPONSE REGULATOR RCP1-RELATED"/>
    <property type="match status" value="1"/>
</dbReference>
<dbReference type="AlphaFoldDB" id="A0A2C9DBM6"/>
<dbReference type="RefSeq" id="WP_099557919.1">
    <property type="nucleotide sequence ID" value="NZ_LT960614.1"/>
</dbReference>
<dbReference type="InterPro" id="IPR001789">
    <property type="entry name" value="Sig_transdc_resp-reg_receiver"/>
</dbReference>
<dbReference type="InterPro" id="IPR011006">
    <property type="entry name" value="CheY-like_superfamily"/>
</dbReference>
<dbReference type="Proteomes" id="UP000223606">
    <property type="component" value="Chromosome 1"/>
</dbReference>
<dbReference type="KEGG" id="hdi:HDIA_4166"/>
<dbReference type="PANTHER" id="PTHR44520:SF2">
    <property type="entry name" value="RESPONSE REGULATOR RCP1"/>
    <property type="match status" value="1"/>
</dbReference>
<keyword evidence="4" id="KW-1185">Reference proteome</keyword>
<dbReference type="CDD" id="cd17557">
    <property type="entry name" value="REC_Rcp-like"/>
    <property type="match status" value="1"/>
</dbReference>